<keyword evidence="2" id="KW-1185">Reference proteome</keyword>
<gene>
    <name evidence="1" type="ORF">A9C19_07825</name>
</gene>
<dbReference type="EMBL" id="CP016020">
    <property type="protein sequence ID" value="APH04661.1"/>
    <property type="molecule type" value="Genomic_DNA"/>
</dbReference>
<organism evidence="1 2">
    <name type="scientific">Bacillus weihaiensis</name>
    <dbReference type="NCBI Taxonomy" id="1547283"/>
    <lineage>
        <taxon>Bacteria</taxon>
        <taxon>Bacillati</taxon>
        <taxon>Bacillota</taxon>
        <taxon>Bacilli</taxon>
        <taxon>Bacillales</taxon>
        <taxon>Bacillaceae</taxon>
        <taxon>Bacillus</taxon>
    </lineage>
</organism>
<dbReference type="AlphaFoldDB" id="A0A1L3MQP6"/>
<dbReference type="OrthoDB" id="2871957at2"/>
<dbReference type="RefSeq" id="WP_072579450.1">
    <property type="nucleotide sequence ID" value="NZ_CP016020.1"/>
</dbReference>
<accession>A0A1L3MQP6</accession>
<dbReference type="Proteomes" id="UP000181936">
    <property type="component" value="Chromosome"/>
</dbReference>
<reference evidence="1 2" key="1">
    <citation type="journal article" date="2016" name="Sci. Rep.">
        <title>Complete genome sequence and transcriptomic analysis of a novel marine strain Bacillus weihaiensis reveals the mechanism of brown algae degradation.</title>
        <authorList>
            <person name="Zhu Y."/>
            <person name="Chen P."/>
            <person name="Bao Y."/>
            <person name="Men Y."/>
            <person name="Zeng Y."/>
            <person name="Yang J."/>
            <person name="Sun J."/>
            <person name="Sun Y."/>
        </authorList>
    </citation>
    <scope>NUCLEOTIDE SEQUENCE [LARGE SCALE GENOMIC DNA]</scope>
    <source>
        <strain evidence="1 2">Alg07</strain>
    </source>
</reference>
<evidence type="ECO:0000313" key="1">
    <source>
        <dbReference type="EMBL" id="APH04661.1"/>
    </source>
</evidence>
<evidence type="ECO:0008006" key="3">
    <source>
        <dbReference type="Google" id="ProtNLM"/>
    </source>
</evidence>
<protein>
    <recommendedName>
        <fullName evidence="3">SHOCT domain-containing protein</fullName>
    </recommendedName>
</protein>
<proteinExistence type="predicted"/>
<dbReference type="KEGG" id="bwh:A9C19_07825"/>
<sequence>MAERAYKEFLFKKSSKTTVYLYQSTIEIIHHGLVTKFDQTRIIPYKHIEEIQMKKPGVTSKGVLVIRTQNQEDLKKNTIVFSKNERELAIELKEVIEGKIVDVKELRANFAVDNFEKLKKLKELHDLDILTEDEYLDQKERILEGS</sequence>
<evidence type="ECO:0000313" key="2">
    <source>
        <dbReference type="Proteomes" id="UP000181936"/>
    </source>
</evidence>
<name>A0A1L3MQP6_9BACI</name>